<accession>A0A0D2WN87</accession>
<gene>
    <name evidence="1" type="ORF">CAOG_002895</name>
</gene>
<organism evidence="1 2">
    <name type="scientific">Capsaspora owczarzaki (strain ATCC 30864)</name>
    <dbReference type="NCBI Taxonomy" id="595528"/>
    <lineage>
        <taxon>Eukaryota</taxon>
        <taxon>Filasterea</taxon>
        <taxon>Capsaspora</taxon>
    </lineage>
</organism>
<dbReference type="Proteomes" id="UP000008743">
    <property type="component" value="Unassembled WGS sequence"/>
</dbReference>
<sequence>MAAANPAPAPFSEQLRALAACLGVSVDLAPISELADKPDQRAMLMQLLDGQQAGTVTPTDEQKTADAAAALLQLDLGYYSLEYLEDGVTGTYLLKRLKWDLSYQLTLDRLYKQIAEQRQKIAGISLTG</sequence>
<evidence type="ECO:0000313" key="2">
    <source>
        <dbReference type="Proteomes" id="UP000008743"/>
    </source>
</evidence>
<dbReference type="EMBL" id="KE346363">
    <property type="protein sequence ID" value="KJE91813.1"/>
    <property type="molecule type" value="Genomic_DNA"/>
</dbReference>
<keyword evidence="2" id="KW-1185">Reference proteome</keyword>
<dbReference type="InParanoid" id="A0A0D2WN87"/>
<name>A0A0D2WN87_CAPO3</name>
<dbReference type="AlphaFoldDB" id="A0A0D2WN87"/>
<protein>
    <submittedName>
        <fullName evidence="1">Uncharacterized protein</fullName>
    </submittedName>
</protein>
<reference evidence="2" key="1">
    <citation type="submission" date="2011-02" db="EMBL/GenBank/DDBJ databases">
        <title>The Genome Sequence of Capsaspora owczarzaki ATCC 30864.</title>
        <authorList>
            <person name="Russ C."/>
            <person name="Cuomo C."/>
            <person name="Burger G."/>
            <person name="Gray M.W."/>
            <person name="Holland P.W.H."/>
            <person name="King N."/>
            <person name="Lang F.B.F."/>
            <person name="Roger A.J."/>
            <person name="Ruiz-Trillo I."/>
            <person name="Young S.K."/>
            <person name="Zeng Q."/>
            <person name="Gargeya S."/>
            <person name="Alvarado L."/>
            <person name="Berlin A."/>
            <person name="Chapman S.B."/>
            <person name="Chen Z."/>
            <person name="Freedman E."/>
            <person name="Gellesch M."/>
            <person name="Goldberg J."/>
            <person name="Griggs A."/>
            <person name="Gujja S."/>
            <person name="Heilman E."/>
            <person name="Heiman D."/>
            <person name="Howarth C."/>
            <person name="Mehta T."/>
            <person name="Neiman D."/>
            <person name="Pearson M."/>
            <person name="Roberts A."/>
            <person name="Saif S."/>
            <person name="Shea T."/>
            <person name="Shenoy N."/>
            <person name="Sisk P."/>
            <person name="Stolte C."/>
            <person name="Sykes S."/>
            <person name="White J."/>
            <person name="Yandava C."/>
            <person name="Haas B."/>
            <person name="Nusbaum C."/>
            <person name="Birren B."/>
        </authorList>
    </citation>
    <scope>NUCLEOTIDE SEQUENCE</scope>
    <source>
        <strain evidence="2">ATCC 30864</strain>
    </source>
</reference>
<proteinExistence type="predicted"/>
<evidence type="ECO:0000313" key="1">
    <source>
        <dbReference type="EMBL" id="KJE91813.1"/>
    </source>
</evidence>